<evidence type="ECO:0000313" key="2">
    <source>
        <dbReference type="Proteomes" id="UP000192074"/>
    </source>
</evidence>
<organism evidence="1 2">
    <name type="scientific">Agrobacterium tumefaciens str. B6</name>
    <dbReference type="NCBI Taxonomy" id="1183423"/>
    <lineage>
        <taxon>Bacteria</taxon>
        <taxon>Pseudomonadati</taxon>
        <taxon>Pseudomonadota</taxon>
        <taxon>Alphaproteobacteria</taxon>
        <taxon>Hyphomicrobiales</taxon>
        <taxon>Rhizobiaceae</taxon>
        <taxon>Rhizobium/Agrobacterium group</taxon>
        <taxon>Agrobacterium</taxon>
        <taxon>Agrobacterium tumefaciens complex</taxon>
    </lineage>
</organism>
<comment type="caution">
    <text evidence="1">The sequence shown here is derived from an EMBL/GenBank/DDBJ whole genome shotgun (WGS) entry which is preliminary data.</text>
</comment>
<reference evidence="1 2" key="1">
    <citation type="submission" date="2016-01" db="EMBL/GenBank/DDBJ databases">
        <authorList>
            <person name="Regsiter A."/>
            <person name="william w."/>
        </authorList>
    </citation>
    <scope>NUCLEOTIDE SEQUENCE [LARGE SCALE GENOMIC DNA]</scope>
    <source>
        <strain evidence="1 2">B6</strain>
    </source>
</reference>
<dbReference type="EMBL" id="FCNL01000008">
    <property type="protein sequence ID" value="CVI14620.1"/>
    <property type="molecule type" value="Genomic_DNA"/>
</dbReference>
<gene>
    <name evidence="1" type="ORF">AGR4A_Cc160008</name>
</gene>
<proteinExistence type="predicted"/>
<accession>A0A822UXV0</accession>
<dbReference type="AlphaFoldDB" id="A0A822UXV0"/>
<sequence>MIALIAYAIYRTKFDFGGPPDIKPLNMSPRNTSKPSIANMSKATIKLSLRIYQAGQLEVQVLLLGSRIK</sequence>
<name>A0A822UXV0_AGRTU</name>
<evidence type="ECO:0000313" key="1">
    <source>
        <dbReference type="EMBL" id="CVI14620.1"/>
    </source>
</evidence>
<protein>
    <submittedName>
        <fullName evidence="1">Uncharacterized protein</fullName>
    </submittedName>
</protein>
<dbReference type="Proteomes" id="UP000192074">
    <property type="component" value="Unassembled WGS sequence"/>
</dbReference>